<proteinExistence type="predicted"/>
<comment type="caution">
    <text evidence="1">The sequence shown here is derived from an EMBL/GenBank/DDBJ whole genome shotgun (WGS) entry which is preliminary data.</text>
</comment>
<dbReference type="AlphaFoldDB" id="A0ABD0M233"/>
<evidence type="ECO:0000313" key="1">
    <source>
        <dbReference type="EMBL" id="KAK7505672.1"/>
    </source>
</evidence>
<reference evidence="1 2" key="1">
    <citation type="journal article" date="2023" name="Sci. Data">
        <title>Genome assembly of the Korean intertidal mud-creeper Batillaria attramentaria.</title>
        <authorList>
            <person name="Patra A.K."/>
            <person name="Ho P.T."/>
            <person name="Jun S."/>
            <person name="Lee S.J."/>
            <person name="Kim Y."/>
            <person name="Won Y.J."/>
        </authorList>
    </citation>
    <scope>NUCLEOTIDE SEQUENCE [LARGE SCALE GENOMIC DNA]</scope>
    <source>
        <strain evidence="1">Wonlab-2016</strain>
    </source>
</reference>
<dbReference type="EMBL" id="JACVVK020000009">
    <property type="protein sequence ID" value="KAK7505672.1"/>
    <property type="molecule type" value="Genomic_DNA"/>
</dbReference>
<organism evidence="1 2">
    <name type="scientific">Batillaria attramentaria</name>
    <dbReference type="NCBI Taxonomy" id="370345"/>
    <lineage>
        <taxon>Eukaryota</taxon>
        <taxon>Metazoa</taxon>
        <taxon>Spiralia</taxon>
        <taxon>Lophotrochozoa</taxon>
        <taxon>Mollusca</taxon>
        <taxon>Gastropoda</taxon>
        <taxon>Caenogastropoda</taxon>
        <taxon>Sorbeoconcha</taxon>
        <taxon>Cerithioidea</taxon>
        <taxon>Batillariidae</taxon>
        <taxon>Batillaria</taxon>
    </lineage>
</organism>
<sequence>MLVTWPEKYVSLQSICSAVWTSQSFLNTQAALPNSIANKSTWTSASGQPKKKIYGQNIFMILENETMSKCDAHDVKCKREKNIMKDKY</sequence>
<evidence type="ECO:0000313" key="2">
    <source>
        <dbReference type="Proteomes" id="UP001519460"/>
    </source>
</evidence>
<protein>
    <submittedName>
        <fullName evidence="1">Uncharacterized protein</fullName>
    </submittedName>
</protein>
<gene>
    <name evidence="1" type="ORF">BaRGS_00002943</name>
</gene>
<keyword evidence="2" id="KW-1185">Reference proteome</keyword>
<accession>A0ABD0M233</accession>
<name>A0ABD0M233_9CAEN</name>
<dbReference type="Proteomes" id="UP001519460">
    <property type="component" value="Unassembled WGS sequence"/>
</dbReference>